<protein>
    <submittedName>
        <fullName evidence="1">Methyltransferase</fullName>
    </submittedName>
</protein>
<dbReference type="SUPFAM" id="SSF53335">
    <property type="entry name" value="S-adenosyl-L-methionine-dependent methyltransferases"/>
    <property type="match status" value="1"/>
</dbReference>
<dbReference type="AlphaFoldDB" id="A0A3E4ZYI8"/>
<dbReference type="Proteomes" id="UP000448908">
    <property type="component" value="Unassembled WGS sequence"/>
</dbReference>
<keyword evidence="1" id="KW-0808">Transferase</keyword>
<proteinExistence type="predicted"/>
<dbReference type="RefSeq" id="WP_122115199.1">
    <property type="nucleotide sequence ID" value="NZ_JADMOA010000018.1"/>
</dbReference>
<dbReference type="Gene3D" id="3.40.50.150">
    <property type="entry name" value="Vaccinia Virus protein VP39"/>
    <property type="match status" value="1"/>
</dbReference>
<accession>A0A3E4ZYI8</accession>
<reference evidence="1 2" key="1">
    <citation type="journal article" date="2019" name="Nat. Med.">
        <title>A library of human gut bacterial isolates paired with longitudinal multiomics data enables mechanistic microbiome research.</title>
        <authorList>
            <person name="Poyet M."/>
            <person name="Groussin M."/>
            <person name="Gibbons S.M."/>
            <person name="Avila-Pacheco J."/>
            <person name="Jiang X."/>
            <person name="Kearney S.M."/>
            <person name="Perrotta A.R."/>
            <person name="Berdy B."/>
            <person name="Zhao S."/>
            <person name="Lieberman T.D."/>
            <person name="Swanson P.K."/>
            <person name="Smith M."/>
            <person name="Roesemann S."/>
            <person name="Alexander J.E."/>
            <person name="Rich S.A."/>
            <person name="Livny J."/>
            <person name="Vlamakis H."/>
            <person name="Clish C."/>
            <person name="Bullock K."/>
            <person name="Deik A."/>
            <person name="Scott J."/>
            <person name="Pierce K.A."/>
            <person name="Xavier R.J."/>
            <person name="Alm E.J."/>
        </authorList>
    </citation>
    <scope>NUCLEOTIDE SEQUENCE [LARGE SCALE GENOMIC DNA]</scope>
    <source>
        <strain evidence="1 2">BIOML-A16</strain>
    </source>
</reference>
<dbReference type="GO" id="GO:0032259">
    <property type="term" value="P:methylation"/>
    <property type="evidence" value="ECO:0007669"/>
    <property type="project" value="UniProtKB-KW"/>
</dbReference>
<gene>
    <name evidence="1" type="ORF">GMD92_10920</name>
</gene>
<keyword evidence="1" id="KW-0489">Methyltransferase</keyword>
<evidence type="ECO:0000313" key="2">
    <source>
        <dbReference type="Proteomes" id="UP000448908"/>
    </source>
</evidence>
<dbReference type="GO" id="GO:0008168">
    <property type="term" value="F:methyltransferase activity"/>
    <property type="evidence" value="ECO:0007669"/>
    <property type="project" value="UniProtKB-KW"/>
</dbReference>
<dbReference type="InterPro" id="IPR029063">
    <property type="entry name" value="SAM-dependent_MTases_sf"/>
</dbReference>
<dbReference type="Pfam" id="PF05050">
    <property type="entry name" value="Methyltransf_21"/>
    <property type="match status" value="1"/>
</dbReference>
<evidence type="ECO:0000313" key="1">
    <source>
        <dbReference type="EMBL" id="MTU69578.1"/>
    </source>
</evidence>
<dbReference type="EMBL" id="WNDA01000015">
    <property type="protein sequence ID" value="MTU69578.1"/>
    <property type="molecule type" value="Genomic_DNA"/>
</dbReference>
<organism evidence="1 2">
    <name type="scientific">Parabacteroides merdae</name>
    <dbReference type="NCBI Taxonomy" id="46503"/>
    <lineage>
        <taxon>Bacteria</taxon>
        <taxon>Pseudomonadati</taxon>
        <taxon>Bacteroidota</taxon>
        <taxon>Bacteroidia</taxon>
        <taxon>Bacteroidales</taxon>
        <taxon>Tannerellaceae</taxon>
        <taxon>Parabacteroides</taxon>
    </lineage>
</organism>
<name>A0A3E4ZYI8_9BACT</name>
<comment type="caution">
    <text evidence="1">The sequence shown here is derived from an EMBL/GenBank/DDBJ whole genome shotgun (WGS) entry which is preliminary data.</text>
</comment>
<dbReference type="InterPro" id="IPR006342">
    <property type="entry name" value="FkbM_mtfrase"/>
</dbReference>
<sequence>MKQYISSFYRKIVPEKTRKVIYKAFLGNLLMLIRGFPGTMRWYRYKLYYSIFSPKNEIEQAYKAWGIAGNSPYPYVWKKEYDEQHYEVNVDNTNGLPYVSHNGKKLYFKRDMLASAEAVYRGLLIEQDKRSAHRYVDSYEELKGKTLLDIGAAEAIFTLDTIEYIDHAYLFECDESWIKALEATFAPYKEKITIVRKYVSDVDEEDNITLDTFFRDEGKFIDNLFLKMDIEGYERKALEGAVHILEHGRQIGGSVCIYHLHDDKKVIKSELKKFNLKTSIQPGYLYFEKEMRSAIIRFWS</sequence>